<evidence type="ECO:0000313" key="3">
    <source>
        <dbReference type="Proteomes" id="UP000326354"/>
    </source>
</evidence>
<dbReference type="EMBL" id="AP019860">
    <property type="protein sequence ID" value="BBM85245.1"/>
    <property type="molecule type" value="Genomic_DNA"/>
</dbReference>
<dbReference type="InterPro" id="IPR000719">
    <property type="entry name" value="Prot_kinase_dom"/>
</dbReference>
<proteinExistence type="predicted"/>
<dbReference type="AlphaFoldDB" id="A0A5S9IRA7"/>
<reference evidence="2 3" key="1">
    <citation type="submission" date="2019-08" db="EMBL/GenBank/DDBJ databases">
        <title>Complete genome sequence of Candidatus Uab amorphum.</title>
        <authorList>
            <person name="Shiratori T."/>
            <person name="Suzuki S."/>
            <person name="Kakizawa Y."/>
            <person name="Ishida K."/>
        </authorList>
    </citation>
    <scope>NUCLEOTIDE SEQUENCE [LARGE SCALE GENOMIC DNA]</scope>
    <source>
        <strain evidence="2 3">SRT547</strain>
    </source>
</reference>
<protein>
    <submittedName>
        <fullName evidence="2">Serine/threonine protein kinase</fullName>
    </submittedName>
</protein>
<dbReference type="InterPro" id="IPR045269">
    <property type="entry name" value="Atg1-like"/>
</dbReference>
<dbReference type="GO" id="GO:0004674">
    <property type="term" value="F:protein serine/threonine kinase activity"/>
    <property type="evidence" value="ECO:0007669"/>
    <property type="project" value="UniProtKB-KW"/>
</dbReference>
<keyword evidence="2" id="KW-0418">Kinase</keyword>
<dbReference type="GO" id="GO:0005524">
    <property type="term" value="F:ATP binding"/>
    <property type="evidence" value="ECO:0007669"/>
    <property type="project" value="InterPro"/>
</dbReference>
<dbReference type="Gene3D" id="3.30.200.20">
    <property type="entry name" value="Phosphorylase Kinase, domain 1"/>
    <property type="match status" value="1"/>
</dbReference>
<keyword evidence="2" id="KW-0808">Transferase</keyword>
<dbReference type="PANTHER" id="PTHR24348">
    <property type="entry name" value="SERINE/THREONINE-PROTEIN KINASE UNC-51-RELATED"/>
    <property type="match status" value="1"/>
</dbReference>
<keyword evidence="2" id="KW-0723">Serine/threonine-protein kinase</keyword>
<evidence type="ECO:0000259" key="1">
    <source>
        <dbReference type="PROSITE" id="PS50011"/>
    </source>
</evidence>
<feature type="domain" description="Protein kinase" evidence="1">
    <location>
        <begin position="14"/>
        <end position="282"/>
    </location>
</feature>
<dbReference type="KEGG" id="uam:UABAM_03608"/>
<dbReference type="Gene3D" id="1.10.510.10">
    <property type="entry name" value="Transferase(Phosphotransferase) domain 1"/>
    <property type="match status" value="1"/>
</dbReference>
<dbReference type="InterPro" id="IPR008271">
    <property type="entry name" value="Ser/Thr_kinase_AS"/>
</dbReference>
<dbReference type="PROSITE" id="PS50011">
    <property type="entry name" value="PROTEIN_KINASE_DOM"/>
    <property type="match status" value="1"/>
</dbReference>
<organism evidence="2 3">
    <name type="scientific">Uabimicrobium amorphum</name>
    <dbReference type="NCBI Taxonomy" id="2596890"/>
    <lineage>
        <taxon>Bacteria</taxon>
        <taxon>Pseudomonadati</taxon>
        <taxon>Planctomycetota</taxon>
        <taxon>Candidatus Uabimicrobiia</taxon>
        <taxon>Candidatus Uabimicrobiales</taxon>
        <taxon>Candidatus Uabimicrobiaceae</taxon>
        <taxon>Candidatus Uabimicrobium</taxon>
    </lineage>
</organism>
<dbReference type="Proteomes" id="UP000326354">
    <property type="component" value="Chromosome"/>
</dbReference>
<sequence length="287" mass="32741">MANLQKGSIFRSRYEIKELLEKGGMGSVYLANDVFLDENVVIKVAQIPQNDDELKLLSRMQREYKILHNLDHPNIVKARDLFVEDEQSFLVMEYIKADSLQKMIGLHKDFLSIDEKLTIMMDLIATVDYVNKNDIIHRDIKPANILIDNLKPILVDFGISKPYRTDFEIVTTGAAVIGTYDYMSPEQLSSQPLTFSDVFSLGAVIYQLFTWQKTGPFHGKTPFQISRNIISGDVTPLVDIVPYEEQDENKIRKISHVIGKMIEKKPESRMKLSNALEVLQSLSASNK</sequence>
<dbReference type="GO" id="GO:0005737">
    <property type="term" value="C:cytoplasm"/>
    <property type="evidence" value="ECO:0007669"/>
    <property type="project" value="TreeGrafter"/>
</dbReference>
<dbReference type="PROSITE" id="PS00108">
    <property type="entry name" value="PROTEIN_KINASE_ST"/>
    <property type="match status" value="1"/>
</dbReference>
<name>A0A5S9IRA7_UABAM</name>
<dbReference type="OrthoDB" id="6111975at2"/>
<dbReference type="CDD" id="cd14014">
    <property type="entry name" value="STKc_PknB_like"/>
    <property type="match status" value="1"/>
</dbReference>
<dbReference type="SUPFAM" id="SSF56112">
    <property type="entry name" value="Protein kinase-like (PK-like)"/>
    <property type="match status" value="1"/>
</dbReference>
<accession>A0A5S9IRA7</accession>
<keyword evidence="3" id="KW-1185">Reference proteome</keyword>
<dbReference type="SMART" id="SM00220">
    <property type="entry name" value="S_TKc"/>
    <property type="match status" value="1"/>
</dbReference>
<dbReference type="InterPro" id="IPR011009">
    <property type="entry name" value="Kinase-like_dom_sf"/>
</dbReference>
<evidence type="ECO:0000313" key="2">
    <source>
        <dbReference type="EMBL" id="BBM85245.1"/>
    </source>
</evidence>
<gene>
    <name evidence="2" type="ORF">UABAM_03608</name>
</gene>
<dbReference type="Pfam" id="PF00069">
    <property type="entry name" value="Pkinase"/>
    <property type="match status" value="1"/>
</dbReference>
<dbReference type="PANTHER" id="PTHR24348:SF68">
    <property type="entry name" value="SERINE_THREONINE-PROTEIN KINASE ATG1C"/>
    <property type="match status" value="1"/>
</dbReference>
<dbReference type="RefSeq" id="WP_151969357.1">
    <property type="nucleotide sequence ID" value="NZ_AP019860.1"/>
</dbReference>